<feature type="compositionally biased region" description="Basic and acidic residues" evidence="1">
    <location>
        <begin position="113"/>
        <end position="129"/>
    </location>
</feature>
<feature type="compositionally biased region" description="Basic and acidic residues" evidence="1">
    <location>
        <begin position="137"/>
        <end position="158"/>
    </location>
</feature>
<evidence type="ECO:0000313" key="6">
    <source>
        <dbReference type="EMBL" id="KAG6436015.1"/>
    </source>
</evidence>
<dbReference type="InterPro" id="IPR048354">
    <property type="entry name" value="TOD1_MUCI70_glycTrfase_dom"/>
</dbReference>
<comment type="caution">
    <text evidence="6">The sequence shown here is derived from an EMBL/GenBank/DDBJ whole genome shotgun (WGS) entry which is preliminary data.</text>
</comment>
<feature type="domain" description="DUF659" evidence="4">
    <location>
        <begin position="505"/>
        <end position="561"/>
    </location>
</feature>
<dbReference type="InterPro" id="IPR008906">
    <property type="entry name" value="HATC_C_dom"/>
</dbReference>
<dbReference type="PANTHER" id="PTHR12956">
    <property type="entry name" value="ALKALINE CERAMIDASE-RELATED"/>
    <property type="match status" value="1"/>
</dbReference>
<feature type="compositionally biased region" description="Basic residues" evidence="1">
    <location>
        <begin position="327"/>
        <end position="337"/>
    </location>
</feature>
<feature type="region of interest" description="Disordered" evidence="1">
    <location>
        <begin position="1"/>
        <end position="20"/>
    </location>
</feature>
<dbReference type="Pfam" id="PF04937">
    <property type="entry name" value="DUF659"/>
    <property type="match status" value="1"/>
</dbReference>
<gene>
    <name evidence="6" type="ORF">SASPL_100896</name>
</gene>
<accession>A0A8X8YQP8</accession>
<evidence type="ECO:0000259" key="5">
    <source>
        <dbReference type="Pfam" id="PF05699"/>
    </source>
</evidence>
<feature type="compositionally biased region" description="Polar residues" evidence="1">
    <location>
        <begin position="255"/>
        <end position="276"/>
    </location>
</feature>
<evidence type="ECO:0000259" key="4">
    <source>
        <dbReference type="Pfam" id="PF04937"/>
    </source>
</evidence>
<dbReference type="Pfam" id="PF04765">
    <property type="entry name" value="TOD1_MUCI70"/>
    <property type="match status" value="1"/>
</dbReference>
<evidence type="ECO:0000256" key="1">
    <source>
        <dbReference type="SAM" id="MobiDB-lite"/>
    </source>
</evidence>
<protein>
    <recommendedName>
        <fullName evidence="8">HAT C-terminal dimerisation domain-containing protein</fullName>
    </recommendedName>
</protein>
<organism evidence="6">
    <name type="scientific">Salvia splendens</name>
    <name type="common">Scarlet sage</name>
    <dbReference type="NCBI Taxonomy" id="180675"/>
    <lineage>
        <taxon>Eukaryota</taxon>
        <taxon>Viridiplantae</taxon>
        <taxon>Streptophyta</taxon>
        <taxon>Embryophyta</taxon>
        <taxon>Tracheophyta</taxon>
        <taxon>Spermatophyta</taxon>
        <taxon>Magnoliopsida</taxon>
        <taxon>eudicotyledons</taxon>
        <taxon>Gunneridae</taxon>
        <taxon>Pentapetalae</taxon>
        <taxon>asterids</taxon>
        <taxon>lamiids</taxon>
        <taxon>Lamiales</taxon>
        <taxon>Lamiaceae</taxon>
        <taxon>Nepetoideae</taxon>
        <taxon>Mentheae</taxon>
        <taxon>Salviinae</taxon>
        <taxon>Salvia</taxon>
        <taxon>Salvia subgen. Calosphace</taxon>
        <taxon>core Calosphace</taxon>
    </lineage>
</organism>
<feature type="compositionally biased region" description="Basic and acidic residues" evidence="1">
    <location>
        <begin position="196"/>
        <end position="223"/>
    </location>
</feature>
<dbReference type="InterPro" id="IPR012337">
    <property type="entry name" value="RNaseH-like_sf"/>
</dbReference>
<dbReference type="PANTHER" id="PTHR12956:SF24">
    <property type="entry name" value="TRANSMEMBRANE PROTEIN (DUF616)"/>
    <property type="match status" value="1"/>
</dbReference>
<dbReference type="InterPro" id="IPR006852">
    <property type="entry name" value="TOD1_MUCI70"/>
</dbReference>
<feature type="region of interest" description="Disordered" evidence="1">
    <location>
        <begin position="103"/>
        <end position="175"/>
    </location>
</feature>
<proteinExistence type="predicted"/>
<feature type="domain" description="TOD1/MUCI70 glycosyltransferase-like" evidence="3">
    <location>
        <begin position="950"/>
        <end position="1279"/>
    </location>
</feature>
<feature type="compositionally biased region" description="Acidic residues" evidence="1">
    <location>
        <begin position="224"/>
        <end position="248"/>
    </location>
</feature>
<feature type="transmembrane region" description="Helical" evidence="2">
    <location>
        <begin position="45"/>
        <end position="68"/>
    </location>
</feature>
<reference evidence="6" key="1">
    <citation type="submission" date="2018-01" db="EMBL/GenBank/DDBJ databases">
        <authorList>
            <person name="Mao J.F."/>
        </authorList>
    </citation>
    <scope>NUCLEOTIDE SEQUENCE</scope>
    <source>
        <strain evidence="6">Huo1</strain>
        <tissue evidence="6">Leaf</tissue>
    </source>
</reference>
<keyword evidence="7" id="KW-1185">Reference proteome</keyword>
<dbReference type="InterPro" id="IPR007021">
    <property type="entry name" value="DUF659"/>
</dbReference>
<dbReference type="GO" id="GO:0046983">
    <property type="term" value="F:protein dimerization activity"/>
    <property type="evidence" value="ECO:0007669"/>
    <property type="project" value="InterPro"/>
</dbReference>
<evidence type="ECO:0000259" key="3">
    <source>
        <dbReference type="Pfam" id="PF04765"/>
    </source>
</evidence>
<dbReference type="Pfam" id="PF05699">
    <property type="entry name" value="Dimer_Tnp_hAT"/>
    <property type="match status" value="1"/>
</dbReference>
<reference evidence="6" key="2">
    <citation type="submission" date="2020-08" db="EMBL/GenBank/DDBJ databases">
        <title>Plant Genome Project.</title>
        <authorList>
            <person name="Zhang R.-G."/>
        </authorList>
    </citation>
    <scope>NUCLEOTIDE SEQUENCE</scope>
    <source>
        <strain evidence="6">Huo1</strain>
        <tissue evidence="6">Leaf</tissue>
    </source>
</reference>
<feature type="region of interest" description="Disordered" evidence="1">
    <location>
        <begin position="311"/>
        <end position="337"/>
    </location>
</feature>
<keyword evidence="2" id="KW-0812">Transmembrane</keyword>
<dbReference type="EMBL" id="PNBA02000001">
    <property type="protein sequence ID" value="KAG6436015.1"/>
    <property type="molecule type" value="Genomic_DNA"/>
</dbReference>
<feature type="region of interest" description="Disordered" evidence="1">
    <location>
        <begin position="191"/>
        <end position="278"/>
    </location>
</feature>
<dbReference type="SUPFAM" id="SSF53098">
    <property type="entry name" value="Ribonuclease H-like"/>
    <property type="match status" value="1"/>
</dbReference>
<evidence type="ECO:0000313" key="7">
    <source>
        <dbReference type="Proteomes" id="UP000298416"/>
    </source>
</evidence>
<feature type="domain" description="HAT C-terminal dimerisation" evidence="5">
    <location>
        <begin position="796"/>
        <end position="863"/>
    </location>
</feature>
<name>A0A8X8YQP8_SALSN</name>
<sequence length="1400" mass="161447">MPQFRQSGGNGSRNGVVTDHLPLSFRGGSRQFHHRRSKPPPPYKISIGFCILIFALILSISAFFYFALQIKGVESNRHQTEDEYTSNDTDFLMDVTRIQRPRELKFGHGSAAHGRDSRYWDRDDRRRDEDYTEEEQERALDGSVDKVHVPVKKSDKVTSNDLSHGNSDHHRNGLYNEAGRNELKMYEAEYEASLKSTEKSMDSDDHRNQQSHDTDGREHRALDEVDEYDDGIDLQDDQMEESDDTVNDDMEHSSATKSYNNNREASLVNDTSQSKQQIEELDEASADLYEKESPSDSHLVKVNLISEQASSAEGQPVKKVIPEKRSGSKKKSKRRKFSGNLQITDIRAPLWDHVTILEKPKPGGGNILWRCNYCPFSKSTSYTRVEAHLLQKLRQGIKTCPNVSFEMLSDMRREVEKCKELLERSKACTVSLPVAPSDNSKRTKRGPVSQLEKSWALQDRKHLDALIVRAMFSGGISFNFLRNLYFREAFAFACSRNLPSYTIPGYNRARESLLKQERRHIETLLESTKSTWPEKGVTICSDGWSDPQRRPIINFTAVSEKAPMTPTDEDMQVWSRLEFINNVKVEATMIKKFIMNHGMRLSMFNEFSHLKLLSIAETRFASVVCMLKRFVEVKAALQHMVISDKWSIYKEDASTAQHVKEKILSDVWWGNVEYILRFTSPIYDMIRFADTDTPCLHLIYEMWDSMIEKVKKEIYLYEGKEPNEESDLYSVIHDILIARWTKGNNPLHCLAHSLNPRFYSNMWLQEELAAVKEEYARFSSCSEEFNDPDSIHVRWAVSPMTWWTNHGQSIPLLMSLAMKLLSQPASSSCCERNWSTYSFIHSVKRNALTPERAEDLVFVHSNLRHLSRRTDAYKKGETRMWDVGGDSFDSLSGVGLLEVADLSIDEPELQAVSFGLGDAEDEGSCEMKFLDASALIVEPVESRKFARFSLQYTEREEKPTEDEKWEPRFAGHQSLEEREESFIAHDQKINCGFVKGPKGSSSTGFDLAEGDAKYISSCHIAVMSCIFGNSDRLRSPIGRALTIFTFVHPALVSDSMAFLKLEVSRMSRKNVCFVMFVDEVTLQTLSSEGQMPDTMGFVGLWKIVVVKNLPYTDMRRVGKIPKFLPHLLFTSARYSIWLDSKLRLQLDPMLILEYFLWRKGHEYAISNHYDRHCLWEEVAQNKRLNKYNHSIIDEQFAFYQADGMRRFNASDPGKLLPSNVPEGSFIVRAHTPMSNLFSCLWFNEVERFTPRDQLSFAYTYHKLRRSNPEKSFYLHMFKVSLTARGERLQSCTITDPRRRGMSHKTKWFKFSITPLLASRKQVHSFDLCVNVGVVDTVSCGIYTCNLLCRMVKAHCFHQYNTIHARRRLALANSDLLKRKNYIKHRHHVLEPQFESIDEIY</sequence>
<keyword evidence="2" id="KW-1133">Transmembrane helix</keyword>
<dbReference type="Proteomes" id="UP000298416">
    <property type="component" value="Unassembled WGS sequence"/>
</dbReference>
<keyword evidence="2" id="KW-0472">Membrane</keyword>
<evidence type="ECO:0000256" key="2">
    <source>
        <dbReference type="SAM" id="Phobius"/>
    </source>
</evidence>
<evidence type="ECO:0008006" key="8">
    <source>
        <dbReference type="Google" id="ProtNLM"/>
    </source>
</evidence>